<dbReference type="CDD" id="cd06533">
    <property type="entry name" value="Glyco_transf_WecG_TagA"/>
    <property type="match status" value="1"/>
</dbReference>
<name>A0ABV0JAE2_9CYAN</name>
<evidence type="ECO:0000313" key="3">
    <source>
        <dbReference type="EMBL" id="MEP0818733.1"/>
    </source>
</evidence>
<evidence type="ECO:0000256" key="2">
    <source>
        <dbReference type="ARBA" id="ARBA00022679"/>
    </source>
</evidence>
<dbReference type="PANTHER" id="PTHR34136:SF1">
    <property type="entry name" value="UDP-N-ACETYL-D-MANNOSAMINURONIC ACID TRANSFERASE"/>
    <property type="match status" value="1"/>
</dbReference>
<dbReference type="PANTHER" id="PTHR34136">
    <property type="match status" value="1"/>
</dbReference>
<reference evidence="3 4" key="1">
    <citation type="submission" date="2022-04" db="EMBL/GenBank/DDBJ databases">
        <title>Positive selection, recombination, and allopatry shape intraspecific diversity of widespread and dominant cyanobacteria.</title>
        <authorList>
            <person name="Wei J."/>
            <person name="Shu W."/>
            <person name="Hu C."/>
        </authorList>
    </citation>
    <scope>NUCLEOTIDE SEQUENCE [LARGE SCALE GENOMIC DNA]</scope>
    <source>
        <strain evidence="3 4">GB2-A4</strain>
    </source>
</reference>
<evidence type="ECO:0000256" key="1">
    <source>
        <dbReference type="ARBA" id="ARBA00022676"/>
    </source>
</evidence>
<keyword evidence="4" id="KW-1185">Reference proteome</keyword>
<proteinExistence type="predicted"/>
<dbReference type="InterPro" id="IPR004629">
    <property type="entry name" value="WecG_TagA_CpsF"/>
</dbReference>
<sequence length="254" mass="28640">MSEALKPFPVLGLPVHLSNDYAGWLAARLQEKRGVHVVTLNAEMTMQAEDSPALANIIRQAELVIPDGAGVVLYLRSQGRRIERCPGIELAEALLQRAGQAAEPWSVFFYGGAPGVAETAANHWQQRVPGLAIAGVQNGFLPAEAQPEFRQMLETLQPRLIFVGLGVPRQELWIAEHRHLCPEAVWIGVGGSFDIWAGEKVRAPAWLRDNHLEWVYRLYKEPWRWRRMLALPKFAIRALIYRLTQRHPVSQQLP</sequence>
<evidence type="ECO:0000313" key="4">
    <source>
        <dbReference type="Proteomes" id="UP001464891"/>
    </source>
</evidence>
<protein>
    <submittedName>
        <fullName evidence="3">WecB/TagA/CpsF family glycosyltransferase</fullName>
    </submittedName>
</protein>
<dbReference type="RefSeq" id="WP_190433225.1">
    <property type="nucleotide sequence ID" value="NZ_JAMPKM010000010.1"/>
</dbReference>
<accession>A0ABV0JAE2</accession>
<gene>
    <name evidence="3" type="ORF">NC998_16660</name>
</gene>
<dbReference type="Proteomes" id="UP001464891">
    <property type="component" value="Unassembled WGS sequence"/>
</dbReference>
<dbReference type="NCBIfam" id="TIGR00696">
    <property type="entry name" value="wecG_tagA_cpsF"/>
    <property type="match status" value="1"/>
</dbReference>
<organism evidence="3 4">
    <name type="scientific">Trichocoleus desertorum GB2-A4</name>
    <dbReference type="NCBI Taxonomy" id="2933944"/>
    <lineage>
        <taxon>Bacteria</taxon>
        <taxon>Bacillati</taxon>
        <taxon>Cyanobacteriota</taxon>
        <taxon>Cyanophyceae</taxon>
        <taxon>Leptolyngbyales</taxon>
        <taxon>Trichocoleusaceae</taxon>
        <taxon>Trichocoleus</taxon>
    </lineage>
</organism>
<dbReference type="EMBL" id="JAMPKM010000010">
    <property type="protein sequence ID" value="MEP0818733.1"/>
    <property type="molecule type" value="Genomic_DNA"/>
</dbReference>
<comment type="caution">
    <text evidence="3">The sequence shown here is derived from an EMBL/GenBank/DDBJ whole genome shotgun (WGS) entry which is preliminary data.</text>
</comment>
<keyword evidence="2" id="KW-0808">Transferase</keyword>
<dbReference type="Pfam" id="PF03808">
    <property type="entry name" value="Glyco_tran_WecG"/>
    <property type="match status" value="1"/>
</dbReference>
<keyword evidence="1" id="KW-0328">Glycosyltransferase</keyword>